<evidence type="ECO:0000259" key="4">
    <source>
        <dbReference type="Pfam" id="PF21277"/>
    </source>
</evidence>
<evidence type="ECO:0008006" key="7">
    <source>
        <dbReference type="Google" id="ProtNLM"/>
    </source>
</evidence>
<dbReference type="KEGG" id="lem:LEN_0381"/>
<feature type="domain" description="Type VI secretion system spike protein VgrG3-like C-terminal" evidence="4">
    <location>
        <begin position="7"/>
        <end position="194"/>
    </location>
</feature>
<dbReference type="GeneID" id="83062295"/>
<dbReference type="Gene3D" id="1.10.101.10">
    <property type="entry name" value="PGBD-like superfamily/PGBD"/>
    <property type="match status" value="1"/>
</dbReference>
<dbReference type="InterPro" id="IPR036365">
    <property type="entry name" value="PGBD-like_sf"/>
</dbReference>
<evidence type="ECO:0000259" key="3">
    <source>
        <dbReference type="Pfam" id="PF20410"/>
    </source>
</evidence>
<feature type="compositionally biased region" description="Basic and acidic residues" evidence="1">
    <location>
        <begin position="402"/>
        <end position="412"/>
    </location>
</feature>
<dbReference type="SUPFAM" id="SSF47090">
    <property type="entry name" value="PGBD-like"/>
    <property type="match status" value="1"/>
</dbReference>
<dbReference type="InterPro" id="IPR002477">
    <property type="entry name" value="Peptidoglycan-bd-like"/>
</dbReference>
<dbReference type="Proteomes" id="UP000218824">
    <property type="component" value="Chromosome"/>
</dbReference>
<evidence type="ECO:0000256" key="1">
    <source>
        <dbReference type="SAM" id="MobiDB-lite"/>
    </source>
</evidence>
<name>A0AAU9AG62_LYSEN</name>
<dbReference type="RefSeq" id="WP_096376424.1">
    <property type="nucleotide sequence ID" value="NZ_AP014940.1"/>
</dbReference>
<feature type="region of interest" description="Disordered" evidence="1">
    <location>
        <begin position="194"/>
        <end position="231"/>
    </location>
</feature>
<evidence type="ECO:0000313" key="6">
    <source>
        <dbReference type="Proteomes" id="UP000218824"/>
    </source>
</evidence>
<feature type="domain" description="X-Tfes XVIPCD" evidence="3">
    <location>
        <begin position="305"/>
        <end position="404"/>
    </location>
</feature>
<dbReference type="AlphaFoldDB" id="A0AAU9AG62"/>
<feature type="compositionally biased region" description="Polar residues" evidence="1">
    <location>
        <begin position="414"/>
        <end position="426"/>
    </location>
</feature>
<reference evidence="5 6" key="1">
    <citation type="journal article" date="2017" name="DNA Res.">
        <title>Complete genome sequence and expression profile of the commercial lytic enzyme producer Lysobacter enzymogenes M497-1.</title>
        <authorList>
            <person name="Takami H."/>
            <person name="Toyoda A."/>
            <person name="Uchiyama I."/>
            <person name="Itoh T."/>
            <person name="Takaki Y."/>
            <person name="Arai W."/>
            <person name="Nishi S."/>
            <person name="Kawai M."/>
            <person name="Shinya K."/>
            <person name="Ikeda H."/>
        </authorList>
    </citation>
    <scope>NUCLEOTIDE SEQUENCE [LARGE SCALE GENOMIC DNA]</scope>
    <source>
        <strain evidence="5 6">M497-1</strain>
    </source>
</reference>
<gene>
    <name evidence="5" type="ORF">LEN_0381</name>
</gene>
<dbReference type="Pfam" id="PF01471">
    <property type="entry name" value="PG_binding_1"/>
    <property type="match status" value="1"/>
</dbReference>
<feature type="domain" description="Peptidoglycan binding-like" evidence="2">
    <location>
        <begin position="230"/>
        <end position="289"/>
    </location>
</feature>
<dbReference type="Pfam" id="PF21277">
    <property type="entry name" value="T6SS_VgrG3-like_C"/>
    <property type="match status" value="1"/>
</dbReference>
<proteinExistence type="predicted"/>
<organism evidence="5 6">
    <name type="scientific">Lysobacter enzymogenes</name>
    <dbReference type="NCBI Taxonomy" id="69"/>
    <lineage>
        <taxon>Bacteria</taxon>
        <taxon>Pseudomonadati</taxon>
        <taxon>Pseudomonadota</taxon>
        <taxon>Gammaproteobacteria</taxon>
        <taxon>Lysobacterales</taxon>
        <taxon>Lysobacteraceae</taxon>
        <taxon>Lysobacter</taxon>
    </lineage>
</organism>
<dbReference type="Pfam" id="PF20410">
    <property type="entry name" value="X-Tfes_XVIPCD"/>
    <property type="match status" value="1"/>
</dbReference>
<accession>A0AAU9AG62</accession>
<protein>
    <recommendedName>
        <fullName evidence="7">Peptidoglycan-binding protein</fullName>
    </recommendedName>
</protein>
<dbReference type="EMBL" id="AP014940">
    <property type="protein sequence ID" value="BAV95868.1"/>
    <property type="molecule type" value="Genomic_DNA"/>
</dbReference>
<feature type="region of interest" description="Disordered" evidence="1">
    <location>
        <begin position="387"/>
        <end position="426"/>
    </location>
</feature>
<dbReference type="InterPro" id="IPR049073">
    <property type="entry name" value="T6SS_VgrG3-like_C"/>
</dbReference>
<evidence type="ECO:0000313" key="5">
    <source>
        <dbReference type="EMBL" id="BAV95868.1"/>
    </source>
</evidence>
<feature type="region of interest" description="Disordered" evidence="1">
    <location>
        <begin position="1"/>
        <end position="37"/>
    </location>
</feature>
<sequence length="426" mass="47064">MAKEWALGDTSQRYETGNRGAGTISTGKGDHGGVSYGSYQLSSKTGTLREYLDQSPYRDQFAGMTPATPEFNAKWRELAKTDPAFAQDQHEFIRKTHYDVQVNKLEKRGIDLSDRGPAVQDALWSTSVQFRNLTPGIVEKGLKEKFGNDYKLDKLSDKDIVEAIQDYKIEHNKQLFSKSPKLWDSLEQRAQNEKADLVKLAERERTQGERPDRSDTDKSKPASAREADAERIREAQNALNALGVKDARGHALEADGKLGPRTREAVEAFQKEHGLTANGRLDADTAKAIGTAAQQRSPAGPDMADPSHRYNEMYKQALGGIEKLGPQTGLNDEQKRNAAAAIVYEARVQRPPLDSIDHVVASQDGKKLFAVEGNLQDPSHKRLVADTAQAGAQPVAQSTKALDQDEPQKKQAPEPSQQQQSRPIQV</sequence>
<dbReference type="InterPro" id="IPR046519">
    <property type="entry name" value="X-Tfes_XVIPCD"/>
</dbReference>
<evidence type="ECO:0000259" key="2">
    <source>
        <dbReference type="Pfam" id="PF01471"/>
    </source>
</evidence>
<dbReference type="InterPro" id="IPR036366">
    <property type="entry name" value="PGBDSf"/>
</dbReference>